<keyword evidence="11" id="KW-1185">Reference proteome</keyword>
<evidence type="ECO:0000259" key="9">
    <source>
        <dbReference type="SMART" id="SM01038"/>
    </source>
</evidence>
<evidence type="ECO:0000256" key="1">
    <source>
        <dbReference type="ARBA" id="ARBA00001412"/>
    </source>
</evidence>
<dbReference type="PANTHER" id="PTHR46323">
    <property type="entry name" value="BETA-GALACTOSIDASE"/>
    <property type="match status" value="1"/>
</dbReference>
<gene>
    <name evidence="10" type="ORF">ACFOZ1_08940</name>
</gene>
<dbReference type="SUPFAM" id="SSF74650">
    <property type="entry name" value="Galactose mutarotase-like"/>
    <property type="match status" value="1"/>
</dbReference>
<name>A0ABV8VTX8_9BACI</name>
<dbReference type="InterPro" id="IPR004199">
    <property type="entry name" value="B-gal_small/dom_5"/>
</dbReference>
<evidence type="ECO:0000256" key="2">
    <source>
        <dbReference type="ARBA" id="ARBA00007401"/>
    </source>
</evidence>
<dbReference type="InterPro" id="IPR006101">
    <property type="entry name" value="Glyco_hydro_2"/>
</dbReference>
<evidence type="ECO:0000256" key="8">
    <source>
        <dbReference type="RuleBase" id="RU361154"/>
    </source>
</evidence>
<dbReference type="InterPro" id="IPR050347">
    <property type="entry name" value="Bact_Beta-galactosidase"/>
</dbReference>
<evidence type="ECO:0000313" key="10">
    <source>
        <dbReference type="EMBL" id="MFC4387936.1"/>
    </source>
</evidence>
<dbReference type="InterPro" id="IPR036156">
    <property type="entry name" value="Beta-gal/glucu_dom_sf"/>
</dbReference>
<dbReference type="Pfam" id="PF02836">
    <property type="entry name" value="Glyco_hydro_2_C"/>
    <property type="match status" value="1"/>
</dbReference>
<dbReference type="Proteomes" id="UP001595880">
    <property type="component" value="Unassembled WGS sequence"/>
</dbReference>
<dbReference type="InterPro" id="IPR032312">
    <property type="entry name" value="LacZ_4"/>
</dbReference>
<dbReference type="InterPro" id="IPR006103">
    <property type="entry name" value="Glyco_hydro_2_cat"/>
</dbReference>
<protein>
    <recommendedName>
        <fullName evidence="4 8">Beta-galactosidase</fullName>
        <ecNumber evidence="3 8">3.2.1.23</ecNumber>
    </recommendedName>
    <alternativeName>
        <fullName evidence="7 8">Lactase</fullName>
    </alternativeName>
</protein>
<dbReference type="InterPro" id="IPR023232">
    <property type="entry name" value="Glyco_hydro_2_AS"/>
</dbReference>
<dbReference type="InterPro" id="IPR017853">
    <property type="entry name" value="GH"/>
</dbReference>
<organism evidence="10 11">
    <name type="scientific">Gracilibacillus marinus</name>
    <dbReference type="NCBI Taxonomy" id="630535"/>
    <lineage>
        <taxon>Bacteria</taxon>
        <taxon>Bacillati</taxon>
        <taxon>Bacillota</taxon>
        <taxon>Bacilli</taxon>
        <taxon>Bacillales</taxon>
        <taxon>Bacillaceae</taxon>
        <taxon>Gracilibacillus</taxon>
    </lineage>
</organism>
<evidence type="ECO:0000256" key="6">
    <source>
        <dbReference type="ARBA" id="ARBA00023295"/>
    </source>
</evidence>
<dbReference type="InterPro" id="IPR013783">
    <property type="entry name" value="Ig-like_fold"/>
</dbReference>
<comment type="catalytic activity">
    <reaction evidence="1 8">
        <text>Hydrolysis of terminal non-reducing beta-D-galactose residues in beta-D-galactosides.</text>
        <dbReference type="EC" id="3.2.1.23"/>
    </reaction>
</comment>
<evidence type="ECO:0000256" key="4">
    <source>
        <dbReference type="ARBA" id="ARBA00013303"/>
    </source>
</evidence>
<keyword evidence="5 8" id="KW-0378">Hydrolase</keyword>
<evidence type="ECO:0000256" key="5">
    <source>
        <dbReference type="ARBA" id="ARBA00022801"/>
    </source>
</evidence>
<comment type="similarity">
    <text evidence="2 8">Belongs to the glycosyl hydrolase 2 family.</text>
</comment>
<dbReference type="SUPFAM" id="SSF49785">
    <property type="entry name" value="Galactose-binding domain-like"/>
    <property type="match status" value="1"/>
</dbReference>
<evidence type="ECO:0000256" key="7">
    <source>
        <dbReference type="ARBA" id="ARBA00032230"/>
    </source>
</evidence>
<dbReference type="InterPro" id="IPR011013">
    <property type="entry name" value="Gal_mutarotase_sf_dom"/>
</dbReference>
<dbReference type="Gene3D" id="3.20.20.80">
    <property type="entry name" value="Glycosidases"/>
    <property type="match status" value="1"/>
</dbReference>
<dbReference type="Pfam" id="PF00703">
    <property type="entry name" value="Glyco_hydro_2"/>
    <property type="match status" value="1"/>
</dbReference>
<dbReference type="Pfam" id="PF02837">
    <property type="entry name" value="Glyco_hydro_2_N"/>
    <property type="match status" value="1"/>
</dbReference>
<evidence type="ECO:0000313" key="11">
    <source>
        <dbReference type="Proteomes" id="UP001595880"/>
    </source>
</evidence>
<sequence length="1038" mass="120728">MIKDWENVSVLHRNRQPARAHYIPYTNLSTAWTGQRHNSEYVTLLNGKWKFAYFQTPEEASFHMEKMEHIEWDELYVPSNWQTQGYGKPHYTNKQYPFPIDPPRVPTENPTGVYQREFKIDSTWDKKNIFLRFEGVDSAFHLWVNNKEVGYSQGSRIPAEFDITNVAKVGVNTIVVKVYQWSDASYIEDQDMWWLSGIFRDVYVMARPQVYIQDVFVKTDLDSAYQNAVLSIESTLNQASVAGYHIEYQLYNANNELVMQEERIISTQEITHSCSITNPVKWSAENPYLYQLFLSVKKDGKTMEVIPIKVGFRSIELKDGLLLVNGKAIKLKGVNRHDHHPDYGKAVPIDWMIEDVKMMKQHNINAVRTAHYPNDPAFYKLCDEYGLYVIDEADLECHGFEYIGKPHEISEDSEWQEAYLDRMIRMVERDKNHPCIIMWSLGNESGYGKNHDAMYQWTKKRDPSRLVHYEGECRTIMNASDKNPNEDPVSSDVFTTMYTDIDILERVGKKGNLKTPHIVCEYAHAMGNSPGALKEYWETFYRYPRLQGGFVWEWMDHGIRKTTESGEEYFAYGGDFGDEPNDSNFVMDGLVMSDHTPSPALLEYKKVLEPVIVERVEWDKQTVYVTNRYDFISLNHLQLVWTVEVDGRILDSNVVCLEGTQPWETKAVKLDYTLPYQISANTDYYVNIQFVLARDTIWAKKGYELAWAQYQIPTKATLPPLPRLQCHTLKVKEQNSCLQVIGEDFTISFNKISGQLSEWVYRGEKLLTQSPQLNFWRALIDNDMYETNQWKPVSNKKYWEQYGLHLLQHRLERIEYEMDLDNKKVKVETKLRIAPPKLAWSIDTSYSYEIYASGDVKVTVSGELNGDTPAYFPRIGLQMKMPQVFDIVKWYGRGPGEAYVDSKEANRFGIWHRNVDQLFTNYAVPQENGNRHQTKWMSLSEEKGQGLLIIGAPEFDFSVQKYDRKNIDEARHTHELKKQDSLTVHVDYKQHGLGSASCGPDVLKKYQLNAEDFIFSIRIVPFSVSEDPTYLAKTILTN</sequence>
<keyword evidence="6 8" id="KW-0326">Glycosidase</keyword>
<comment type="caution">
    <text evidence="10">The sequence shown here is derived from an EMBL/GenBank/DDBJ whole genome shotgun (WGS) entry which is preliminary data.</text>
</comment>
<dbReference type="EC" id="3.2.1.23" evidence="3 8"/>
<accession>A0ABV8VTX8</accession>
<dbReference type="PROSITE" id="PS00608">
    <property type="entry name" value="GLYCOSYL_HYDROL_F2_2"/>
    <property type="match status" value="1"/>
</dbReference>
<dbReference type="SUPFAM" id="SSF49303">
    <property type="entry name" value="beta-Galactosidase/glucuronidase domain"/>
    <property type="match status" value="2"/>
</dbReference>
<dbReference type="Gene3D" id="2.70.98.10">
    <property type="match status" value="1"/>
</dbReference>
<dbReference type="PRINTS" id="PR00132">
    <property type="entry name" value="GLHYDRLASE2"/>
</dbReference>
<dbReference type="InterPro" id="IPR006102">
    <property type="entry name" value="Ig-like_GH2"/>
</dbReference>
<dbReference type="PROSITE" id="PS00719">
    <property type="entry name" value="GLYCOSYL_HYDROL_F2_1"/>
    <property type="match status" value="1"/>
</dbReference>
<evidence type="ECO:0000256" key="3">
    <source>
        <dbReference type="ARBA" id="ARBA00012756"/>
    </source>
</evidence>
<dbReference type="EMBL" id="JBHSDV010000002">
    <property type="protein sequence ID" value="MFC4387936.1"/>
    <property type="molecule type" value="Genomic_DNA"/>
</dbReference>
<dbReference type="InterPro" id="IPR008979">
    <property type="entry name" value="Galactose-bd-like_sf"/>
</dbReference>
<dbReference type="SMART" id="SM01038">
    <property type="entry name" value="Bgal_small_N"/>
    <property type="match status" value="1"/>
</dbReference>
<feature type="domain" description="Beta galactosidase small chain/" evidence="9">
    <location>
        <begin position="739"/>
        <end position="1020"/>
    </location>
</feature>
<dbReference type="InterPro" id="IPR014718">
    <property type="entry name" value="GH-type_carb-bd"/>
</dbReference>
<dbReference type="Pfam" id="PF16353">
    <property type="entry name" value="LacZ_4"/>
    <property type="match status" value="1"/>
</dbReference>
<reference evidence="11" key="1">
    <citation type="journal article" date="2019" name="Int. J. Syst. Evol. Microbiol.">
        <title>The Global Catalogue of Microorganisms (GCM) 10K type strain sequencing project: providing services to taxonomists for standard genome sequencing and annotation.</title>
        <authorList>
            <consortium name="The Broad Institute Genomics Platform"/>
            <consortium name="The Broad Institute Genome Sequencing Center for Infectious Disease"/>
            <person name="Wu L."/>
            <person name="Ma J."/>
        </authorList>
    </citation>
    <scope>NUCLEOTIDE SEQUENCE [LARGE SCALE GENOMIC DNA]</scope>
    <source>
        <strain evidence="11">KACC 14058</strain>
    </source>
</reference>
<dbReference type="InterPro" id="IPR023230">
    <property type="entry name" value="Glyco_hydro_2_CS"/>
</dbReference>
<dbReference type="Gene3D" id="2.60.40.10">
    <property type="entry name" value="Immunoglobulins"/>
    <property type="match status" value="2"/>
</dbReference>
<dbReference type="SUPFAM" id="SSF51445">
    <property type="entry name" value="(Trans)glycosidases"/>
    <property type="match status" value="1"/>
</dbReference>
<dbReference type="Pfam" id="PF02929">
    <property type="entry name" value="Bgal_small_N"/>
    <property type="match status" value="1"/>
</dbReference>
<proteinExistence type="inferred from homology"/>
<dbReference type="PANTHER" id="PTHR46323:SF2">
    <property type="entry name" value="BETA-GALACTOSIDASE"/>
    <property type="match status" value="1"/>
</dbReference>
<dbReference type="RefSeq" id="WP_390198594.1">
    <property type="nucleotide sequence ID" value="NZ_JBHSDV010000002.1"/>
</dbReference>
<dbReference type="InterPro" id="IPR006104">
    <property type="entry name" value="Glyco_hydro_2_N"/>
</dbReference>
<dbReference type="Gene3D" id="2.60.120.260">
    <property type="entry name" value="Galactose-binding domain-like"/>
    <property type="match status" value="1"/>
</dbReference>
<dbReference type="GO" id="GO:0016787">
    <property type="term" value="F:hydrolase activity"/>
    <property type="evidence" value="ECO:0007669"/>
    <property type="project" value="UniProtKB-KW"/>
</dbReference>